<evidence type="ECO:0000256" key="7">
    <source>
        <dbReference type="ARBA" id="ARBA00022840"/>
    </source>
</evidence>
<comment type="caution">
    <text evidence="10">The sequence shown here is derived from an EMBL/GenBank/DDBJ whole genome shotgun (WGS) entry which is preliminary data.</text>
</comment>
<evidence type="ECO:0000256" key="4">
    <source>
        <dbReference type="ARBA" id="ARBA00022679"/>
    </source>
</evidence>
<evidence type="ECO:0000256" key="8">
    <source>
        <dbReference type="ARBA" id="ARBA00022909"/>
    </source>
</evidence>
<dbReference type="PROSITE" id="PS00794">
    <property type="entry name" value="HPPK"/>
    <property type="match status" value="1"/>
</dbReference>
<evidence type="ECO:0000313" key="10">
    <source>
        <dbReference type="EMBL" id="KIS02707.1"/>
    </source>
</evidence>
<proteinExistence type="predicted"/>
<keyword evidence="6 10" id="KW-0418">Kinase</keyword>
<dbReference type="Proteomes" id="UP000032279">
    <property type="component" value="Unassembled WGS sequence"/>
</dbReference>
<dbReference type="RefSeq" id="WP_044011401.1">
    <property type="nucleotide sequence ID" value="NZ_AWTT01000054.1"/>
</dbReference>
<dbReference type="UniPathway" id="UPA00077">
    <property type="reaction ID" value="UER00155"/>
</dbReference>
<dbReference type="InterPro" id="IPR000550">
    <property type="entry name" value="Hppk"/>
</dbReference>
<dbReference type="PATRIC" id="fig|1335616.4.peg.1720"/>
<feature type="domain" description="7,8-dihydro-6-hydroxymethylpterin-pyrophosphokinase" evidence="9">
    <location>
        <begin position="90"/>
        <end position="101"/>
    </location>
</feature>
<evidence type="ECO:0000256" key="2">
    <source>
        <dbReference type="ARBA" id="ARBA00005051"/>
    </source>
</evidence>
<evidence type="ECO:0000256" key="1">
    <source>
        <dbReference type="ARBA" id="ARBA00000198"/>
    </source>
</evidence>
<comment type="pathway">
    <text evidence="2">Cofactor biosynthesis; tetrahydrofolate biosynthesis; 2-amino-4-hydroxy-6-hydroxymethyl-7,8-dihydropteridine diphosphate from 7,8-dihydroneopterin triphosphate: step 4/4.</text>
</comment>
<organism evidence="10 11">
    <name type="scientific">Paucilactobacillus wasatchensis</name>
    <dbReference type="NCBI Taxonomy" id="1335616"/>
    <lineage>
        <taxon>Bacteria</taxon>
        <taxon>Bacillati</taxon>
        <taxon>Bacillota</taxon>
        <taxon>Bacilli</taxon>
        <taxon>Lactobacillales</taxon>
        <taxon>Lactobacillaceae</taxon>
        <taxon>Paucilactobacillus</taxon>
    </lineage>
</organism>
<name>A0A0D1A4S5_9LACO</name>
<dbReference type="PANTHER" id="PTHR43071">
    <property type="entry name" value="2-AMINO-4-HYDROXY-6-HYDROXYMETHYLDIHYDROPTERIDINE PYROPHOSPHOKINASE"/>
    <property type="match status" value="1"/>
</dbReference>
<dbReference type="InterPro" id="IPR035907">
    <property type="entry name" value="Hppk_sf"/>
</dbReference>
<dbReference type="EMBL" id="AWTT01000054">
    <property type="protein sequence ID" value="KIS02707.1"/>
    <property type="molecule type" value="Genomic_DNA"/>
</dbReference>
<evidence type="ECO:0000256" key="3">
    <source>
        <dbReference type="ARBA" id="ARBA00013253"/>
    </source>
</evidence>
<keyword evidence="11" id="KW-1185">Reference proteome</keyword>
<protein>
    <recommendedName>
        <fullName evidence="3">2-amino-4-hydroxy-6-hydroxymethyldihydropteridine diphosphokinase</fullName>
        <ecNumber evidence="3">2.7.6.3</ecNumber>
    </recommendedName>
</protein>
<evidence type="ECO:0000256" key="5">
    <source>
        <dbReference type="ARBA" id="ARBA00022741"/>
    </source>
</evidence>
<evidence type="ECO:0000259" key="9">
    <source>
        <dbReference type="PROSITE" id="PS00794"/>
    </source>
</evidence>
<dbReference type="PANTHER" id="PTHR43071:SF1">
    <property type="entry name" value="2-AMINO-4-HYDROXY-6-HYDROXYMETHYLDIHYDROPTERIDINE PYROPHOSPHOKINASE"/>
    <property type="match status" value="1"/>
</dbReference>
<dbReference type="AlphaFoldDB" id="A0A0D1A4S5"/>
<dbReference type="GO" id="GO:0016301">
    <property type="term" value="F:kinase activity"/>
    <property type="evidence" value="ECO:0007669"/>
    <property type="project" value="UniProtKB-KW"/>
</dbReference>
<evidence type="ECO:0000313" key="11">
    <source>
        <dbReference type="Proteomes" id="UP000032279"/>
    </source>
</evidence>
<dbReference type="GO" id="GO:0003848">
    <property type="term" value="F:2-amino-4-hydroxy-6-hydroxymethyldihydropteridine diphosphokinase activity"/>
    <property type="evidence" value="ECO:0007669"/>
    <property type="project" value="UniProtKB-EC"/>
</dbReference>
<dbReference type="CDD" id="cd00483">
    <property type="entry name" value="HPPK"/>
    <property type="match status" value="1"/>
</dbReference>
<dbReference type="GO" id="GO:0005524">
    <property type="term" value="F:ATP binding"/>
    <property type="evidence" value="ECO:0007669"/>
    <property type="project" value="UniProtKB-KW"/>
</dbReference>
<dbReference type="NCBIfam" id="TIGR01498">
    <property type="entry name" value="folK"/>
    <property type="match status" value="1"/>
</dbReference>
<accession>A0A0D1A4S5</accession>
<gene>
    <name evidence="10" type="ORF">WDC_1711</name>
</gene>
<keyword evidence="4 10" id="KW-0808">Transferase</keyword>
<comment type="catalytic activity">
    <reaction evidence="1">
        <text>6-hydroxymethyl-7,8-dihydropterin + ATP = (7,8-dihydropterin-6-yl)methyl diphosphate + AMP + H(+)</text>
        <dbReference type="Rhea" id="RHEA:11412"/>
        <dbReference type="ChEBI" id="CHEBI:15378"/>
        <dbReference type="ChEBI" id="CHEBI:30616"/>
        <dbReference type="ChEBI" id="CHEBI:44841"/>
        <dbReference type="ChEBI" id="CHEBI:72950"/>
        <dbReference type="ChEBI" id="CHEBI:456215"/>
        <dbReference type="EC" id="2.7.6.3"/>
    </reaction>
</comment>
<keyword evidence="5" id="KW-0547">Nucleotide-binding</keyword>
<evidence type="ECO:0000256" key="6">
    <source>
        <dbReference type="ARBA" id="ARBA00022777"/>
    </source>
</evidence>
<dbReference type="SUPFAM" id="SSF55083">
    <property type="entry name" value="6-hydroxymethyl-7,8-dihydropterin pyrophosphokinase, HPPK"/>
    <property type="match status" value="1"/>
</dbReference>
<dbReference type="GO" id="GO:0046654">
    <property type="term" value="P:tetrahydrofolate biosynthetic process"/>
    <property type="evidence" value="ECO:0007669"/>
    <property type="project" value="UniProtKB-UniPathway"/>
</dbReference>
<reference evidence="10 11" key="1">
    <citation type="submission" date="2013-08" db="EMBL/GenBank/DDBJ databases">
        <title>Lactobacillus wasatchii sp. WDC04, a late gas producing bacteria isolated from aged chedder cheese.</title>
        <authorList>
            <person name="Oberg C.J."/>
            <person name="Culumber M."/>
            <person name="McMahon D.J."/>
            <person name="Broadbent J.R."/>
            <person name="Oberg T.S."/>
            <person name="Ortaki F."/>
        </authorList>
    </citation>
    <scope>NUCLEOTIDE SEQUENCE [LARGE SCALE GENOMIC DNA]</scope>
    <source>
        <strain evidence="10 11">WDC04</strain>
    </source>
</reference>
<dbReference type="GO" id="GO:0046656">
    <property type="term" value="P:folic acid biosynthetic process"/>
    <property type="evidence" value="ECO:0007669"/>
    <property type="project" value="UniProtKB-KW"/>
</dbReference>
<keyword evidence="8" id="KW-0289">Folate biosynthesis</keyword>
<dbReference type="STRING" id="1335616.WDC_1711"/>
<keyword evidence="7" id="KW-0067">ATP-binding</keyword>
<dbReference type="Pfam" id="PF01288">
    <property type="entry name" value="HPPK"/>
    <property type="match status" value="1"/>
</dbReference>
<dbReference type="EC" id="2.7.6.3" evidence="3"/>
<sequence>MASERAYLSIGSNMGQRQKNLANAVTRLKANPKIEVVQVSSIYETEPVGGVKQDDFLNIAVAVQTNLTPTQLLGYLHQIEQALHRKRLVHWGPRTIDLDILLFGNLVQGDETLTLPHPEMQNRKFVLIPLLEITRDDEKTAQLVKKMLLQTNDETRVQKYNDGGASI</sequence>
<dbReference type="OrthoDB" id="9808041at2"/>
<dbReference type="Gene3D" id="3.30.70.560">
    <property type="entry name" value="7,8-Dihydro-6-hydroxymethylpterin-pyrophosphokinase HPPK"/>
    <property type="match status" value="1"/>
</dbReference>